<evidence type="ECO:0000313" key="1">
    <source>
        <dbReference type="EMBL" id="KAH3696584.1"/>
    </source>
</evidence>
<organism evidence="1 2">
    <name type="scientific">Dreissena polymorpha</name>
    <name type="common">Zebra mussel</name>
    <name type="synonym">Mytilus polymorpha</name>
    <dbReference type="NCBI Taxonomy" id="45954"/>
    <lineage>
        <taxon>Eukaryota</taxon>
        <taxon>Metazoa</taxon>
        <taxon>Spiralia</taxon>
        <taxon>Lophotrochozoa</taxon>
        <taxon>Mollusca</taxon>
        <taxon>Bivalvia</taxon>
        <taxon>Autobranchia</taxon>
        <taxon>Heteroconchia</taxon>
        <taxon>Euheterodonta</taxon>
        <taxon>Imparidentia</taxon>
        <taxon>Neoheterodontei</taxon>
        <taxon>Myida</taxon>
        <taxon>Dreissenoidea</taxon>
        <taxon>Dreissenidae</taxon>
        <taxon>Dreissena</taxon>
    </lineage>
</organism>
<dbReference type="EMBL" id="JAIWYP010000016">
    <property type="protein sequence ID" value="KAH3696584.1"/>
    <property type="molecule type" value="Genomic_DNA"/>
</dbReference>
<reference evidence="1" key="2">
    <citation type="submission" date="2020-11" db="EMBL/GenBank/DDBJ databases">
        <authorList>
            <person name="McCartney M.A."/>
            <person name="Auch B."/>
            <person name="Kono T."/>
            <person name="Mallez S."/>
            <person name="Becker A."/>
            <person name="Gohl D.M."/>
            <person name="Silverstein K.A.T."/>
            <person name="Koren S."/>
            <person name="Bechman K.B."/>
            <person name="Herman A."/>
            <person name="Abrahante J.E."/>
            <person name="Garbe J."/>
        </authorList>
    </citation>
    <scope>NUCLEOTIDE SEQUENCE</scope>
    <source>
        <strain evidence="1">Duluth1</strain>
        <tissue evidence="1">Whole animal</tissue>
    </source>
</reference>
<reference evidence="1" key="1">
    <citation type="journal article" date="2019" name="bioRxiv">
        <title>The Genome of the Zebra Mussel, Dreissena polymorpha: A Resource for Invasive Species Research.</title>
        <authorList>
            <person name="McCartney M.A."/>
            <person name="Auch B."/>
            <person name="Kono T."/>
            <person name="Mallez S."/>
            <person name="Zhang Y."/>
            <person name="Obille A."/>
            <person name="Becker A."/>
            <person name="Abrahante J.E."/>
            <person name="Garbe J."/>
            <person name="Badalamenti J.P."/>
            <person name="Herman A."/>
            <person name="Mangelson H."/>
            <person name="Liachko I."/>
            <person name="Sullivan S."/>
            <person name="Sone E.D."/>
            <person name="Koren S."/>
            <person name="Silverstein K.A.T."/>
            <person name="Beckman K.B."/>
            <person name="Gohl D.M."/>
        </authorList>
    </citation>
    <scope>NUCLEOTIDE SEQUENCE</scope>
    <source>
        <strain evidence="1">Duluth1</strain>
        <tissue evidence="1">Whole animal</tissue>
    </source>
</reference>
<dbReference type="Proteomes" id="UP000828390">
    <property type="component" value="Unassembled WGS sequence"/>
</dbReference>
<sequence>MKKTLSTKKMWTNINARKKKRDKKSSVENKFDGVLVSRIHLKKINVGWHTFKRRLLGSCQLKSQLNIN</sequence>
<accession>A0A9D3YDM8</accession>
<dbReference type="AlphaFoldDB" id="A0A9D3YDM8"/>
<evidence type="ECO:0000313" key="2">
    <source>
        <dbReference type="Proteomes" id="UP000828390"/>
    </source>
</evidence>
<comment type="caution">
    <text evidence="1">The sequence shown here is derived from an EMBL/GenBank/DDBJ whole genome shotgun (WGS) entry which is preliminary data.</text>
</comment>
<name>A0A9D3YDM8_DREPO</name>
<protein>
    <submittedName>
        <fullName evidence="1">Uncharacterized protein</fullName>
    </submittedName>
</protein>
<keyword evidence="2" id="KW-1185">Reference proteome</keyword>
<proteinExistence type="predicted"/>
<gene>
    <name evidence="1" type="ORF">DPMN_084060</name>
</gene>